<sequence>MGAWATEITDITAKITAKQAAKTQLDSLVTFFTNLPAGTTKEELSTALVNSTNKNDQRVGYTENRDEEEDQYTTWDATQDEVDAHIAARLSKFTTASSTAAGIITALTDKKTILEQKEAGTHAQSNHQPL</sequence>
<protein>
    <submittedName>
        <fullName evidence="1">Uncharacterized protein</fullName>
    </submittedName>
</protein>
<reference evidence="1" key="1">
    <citation type="submission" date="2018-05" db="EMBL/GenBank/DDBJ databases">
        <authorList>
            <person name="Lanie J.A."/>
            <person name="Ng W.-L."/>
            <person name="Kazmierczak K.M."/>
            <person name="Andrzejewski T.M."/>
            <person name="Davidsen T.M."/>
            <person name="Wayne K.J."/>
            <person name="Tettelin H."/>
            <person name="Glass J.I."/>
            <person name="Rusch D."/>
            <person name="Podicherti R."/>
            <person name="Tsui H.-C.T."/>
            <person name="Winkler M.E."/>
        </authorList>
    </citation>
    <scope>NUCLEOTIDE SEQUENCE</scope>
</reference>
<proteinExistence type="predicted"/>
<dbReference type="AlphaFoldDB" id="A0A382GQA4"/>
<organism evidence="1">
    <name type="scientific">marine metagenome</name>
    <dbReference type="NCBI Taxonomy" id="408172"/>
    <lineage>
        <taxon>unclassified sequences</taxon>
        <taxon>metagenomes</taxon>
        <taxon>ecological metagenomes</taxon>
    </lineage>
</organism>
<gene>
    <name evidence="1" type="ORF">METZ01_LOCUS230023</name>
</gene>
<dbReference type="EMBL" id="UINC01056759">
    <property type="protein sequence ID" value="SVB77169.1"/>
    <property type="molecule type" value="Genomic_DNA"/>
</dbReference>
<accession>A0A382GQA4</accession>
<name>A0A382GQA4_9ZZZZ</name>
<evidence type="ECO:0000313" key="1">
    <source>
        <dbReference type="EMBL" id="SVB77169.1"/>
    </source>
</evidence>